<dbReference type="Gene3D" id="1.25.40.10">
    <property type="entry name" value="Tetratricopeptide repeat domain"/>
    <property type="match status" value="1"/>
</dbReference>
<name>A0A0C2IT92_9PEZI</name>
<dbReference type="SUPFAM" id="SSF48452">
    <property type="entry name" value="TPR-like"/>
    <property type="match status" value="1"/>
</dbReference>
<dbReference type="HOGENOM" id="CLU_058463_1_0_1"/>
<dbReference type="InterPro" id="IPR019734">
    <property type="entry name" value="TPR_rpt"/>
</dbReference>
<feature type="region of interest" description="Disordered" evidence="1">
    <location>
        <begin position="126"/>
        <end position="194"/>
    </location>
</feature>
<evidence type="ECO:0000313" key="3">
    <source>
        <dbReference type="Proteomes" id="UP000031575"/>
    </source>
</evidence>
<comment type="caution">
    <text evidence="2">The sequence shown here is derived from an EMBL/GenBank/DDBJ whole genome shotgun (WGS) entry which is preliminary data.</text>
</comment>
<dbReference type="VEuPathDB" id="FungiDB:SPBR_03007"/>
<evidence type="ECO:0000256" key="1">
    <source>
        <dbReference type="SAM" id="MobiDB-lite"/>
    </source>
</evidence>
<dbReference type="AlphaFoldDB" id="A0A0C2IT92"/>
<organism evidence="2 3">
    <name type="scientific">Sporothrix brasiliensis 5110</name>
    <dbReference type="NCBI Taxonomy" id="1398154"/>
    <lineage>
        <taxon>Eukaryota</taxon>
        <taxon>Fungi</taxon>
        <taxon>Dikarya</taxon>
        <taxon>Ascomycota</taxon>
        <taxon>Pezizomycotina</taxon>
        <taxon>Sordariomycetes</taxon>
        <taxon>Sordariomycetidae</taxon>
        <taxon>Ophiostomatales</taxon>
        <taxon>Ophiostomataceae</taxon>
        <taxon>Sporothrix</taxon>
    </lineage>
</organism>
<dbReference type="PANTHER" id="PTHR46014">
    <property type="entry name" value="TETRATRICOPEPTIDE REPEAT PROTEIN 1"/>
    <property type="match status" value="1"/>
</dbReference>
<gene>
    <name evidence="2" type="ORF">SPBR_03007</name>
</gene>
<feature type="region of interest" description="Disordered" evidence="1">
    <location>
        <begin position="1"/>
        <end position="50"/>
    </location>
</feature>
<protein>
    <submittedName>
        <fullName evidence="2">Tetratricopeptide repeat protein 1 (TTC1)</fullName>
    </submittedName>
</protein>
<dbReference type="GeneID" id="63676231"/>
<feature type="compositionally biased region" description="Acidic residues" evidence="1">
    <location>
        <begin position="152"/>
        <end position="163"/>
    </location>
</feature>
<keyword evidence="3" id="KW-1185">Reference proteome</keyword>
<sequence>MAEDEAKERAKAAEPDTVGNNGNNSNSGVENAPEDNEEEEFIDRFPPDQEASLLAEANEHKKQANELFKKSQTDAALTAYETAVSVLPSYLFYDLALLRSNMAACYIKLDDWKQANRSATEALEALDKEQRRIEKEKANPKKDEPTEGNGLEQDDESVEDEIISEGAKLAARPPPPPKEPTPPPAPVGPTDQDILRIRSKILLRRGRARSELGGWANLAGAEEDYKTLSAMPTGTLGGADLQLVKKQLKDLPARTKAAQDAEMGDMMGKLKETHAQVSRSANEQLGNGILRPFGISTDNFQMVKDEKTGGYSMNFRQNPGS</sequence>
<accession>A0A0C2IT92</accession>
<dbReference type="RefSeq" id="XP_040620301.1">
    <property type="nucleotide sequence ID" value="XM_040761310.1"/>
</dbReference>
<dbReference type="OrthoDB" id="1872379at2759"/>
<evidence type="ECO:0000313" key="2">
    <source>
        <dbReference type="EMBL" id="KIH92291.1"/>
    </source>
</evidence>
<feature type="compositionally biased region" description="Basic and acidic residues" evidence="1">
    <location>
        <begin position="126"/>
        <end position="145"/>
    </location>
</feature>
<proteinExistence type="predicted"/>
<reference evidence="2 3" key="1">
    <citation type="journal article" date="2014" name="BMC Genomics">
        <title>Comparative genomics of the major fungal agents of human and animal Sporotrichosis: Sporothrix schenckii and Sporothrix brasiliensis.</title>
        <authorList>
            <person name="Teixeira M.M."/>
            <person name="de Almeida L.G."/>
            <person name="Kubitschek-Barreira P."/>
            <person name="Alves F.L."/>
            <person name="Kioshima E.S."/>
            <person name="Abadio A.K."/>
            <person name="Fernandes L."/>
            <person name="Derengowski L.S."/>
            <person name="Ferreira K.S."/>
            <person name="Souza R.C."/>
            <person name="Ruiz J.C."/>
            <person name="de Andrade N.C."/>
            <person name="Paes H.C."/>
            <person name="Nicola A.M."/>
            <person name="Albuquerque P."/>
            <person name="Gerber A.L."/>
            <person name="Martins V.P."/>
            <person name="Peconick L.D."/>
            <person name="Neto A.V."/>
            <person name="Chaucanez C.B."/>
            <person name="Silva P.A."/>
            <person name="Cunha O.L."/>
            <person name="de Oliveira F.F."/>
            <person name="dos Santos T.C."/>
            <person name="Barros A.L."/>
            <person name="Soares M.A."/>
            <person name="de Oliveira L.M."/>
            <person name="Marini M.M."/>
            <person name="Villalobos-Duno H."/>
            <person name="Cunha M.M."/>
            <person name="de Hoog S."/>
            <person name="da Silveira J.F."/>
            <person name="Henrissat B."/>
            <person name="Nino-Vega G.A."/>
            <person name="Cisalpino P.S."/>
            <person name="Mora-Montes H.M."/>
            <person name="Almeida S.R."/>
            <person name="Stajich J.E."/>
            <person name="Lopes-Bezerra L.M."/>
            <person name="Vasconcelos A.T."/>
            <person name="Felipe M.S."/>
        </authorList>
    </citation>
    <scope>NUCLEOTIDE SEQUENCE [LARGE SCALE GENOMIC DNA]</scope>
    <source>
        <strain evidence="2 3">5110</strain>
    </source>
</reference>
<feature type="compositionally biased region" description="Pro residues" evidence="1">
    <location>
        <begin position="172"/>
        <end position="187"/>
    </location>
</feature>
<dbReference type="SMART" id="SM00028">
    <property type="entry name" value="TPR"/>
    <property type="match status" value="2"/>
</dbReference>
<feature type="compositionally biased region" description="Basic and acidic residues" evidence="1">
    <location>
        <begin position="1"/>
        <end position="14"/>
    </location>
</feature>
<dbReference type="PANTHER" id="PTHR46014:SF1">
    <property type="entry name" value="TETRATRICOPEPTIDE REPEAT PROTEIN 1"/>
    <property type="match status" value="1"/>
</dbReference>
<feature type="compositionally biased region" description="Acidic residues" evidence="1">
    <location>
        <begin position="32"/>
        <end position="41"/>
    </location>
</feature>
<dbReference type="InterPro" id="IPR011990">
    <property type="entry name" value="TPR-like_helical_dom_sf"/>
</dbReference>
<dbReference type="InterPro" id="IPR052769">
    <property type="entry name" value="TPR_domain_protein"/>
</dbReference>
<dbReference type="Proteomes" id="UP000031575">
    <property type="component" value="Unassembled WGS sequence"/>
</dbReference>
<feature type="compositionally biased region" description="Low complexity" evidence="1">
    <location>
        <begin position="19"/>
        <end position="31"/>
    </location>
</feature>
<dbReference type="EMBL" id="AWTV01000006">
    <property type="protein sequence ID" value="KIH92291.1"/>
    <property type="molecule type" value="Genomic_DNA"/>
</dbReference>